<dbReference type="AlphaFoldDB" id="A0A934VBP8"/>
<feature type="domain" description="Phosphoadenosine phosphosulphate reductase" evidence="1">
    <location>
        <begin position="38"/>
        <end position="221"/>
    </location>
</feature>
<sequence>MKPSQPTLFDGDRMDLSDAIEITANSLRAYAERYNYWAIAFSGGKDSSALLTVVAYLIASGRVPRPKKLIVLYADTRMELPPLHATAMILLEEVRALGVETRIVLPELDDRFFVYMLGRGVPPPSNTFRWCTAQIKIEPMLAALKSLRDEAGEKFLMLTGVRLGESAVRDARIALSCSKNGAECGQGWFQEATPESVADTLAPILHWRVCLVWDWLMEADLTDKFGFHFSTKLVAHCYGGDEAVEINARTGCVGCNLASRDVALERVLQYPQWKHLQPLMELRPLYAEMKLPKNRLRKDGTEARRDGTLVSKPCRMSPLTLEARMEFLDRLLSIQKRASVDLINSVEEVRIRELIAAQTWPRGWKGSEQLASIPFANVNPDGSVQPNLEGIL</sequence>
<dbReference type="RefSeq" id="WP_200352448.1">
    <property type="nucleotide sequence ID" value="NZ_BAABHZ010000001.1"/>
</dbReference>
<comment type="caution">
    <text evidence="2">The sequence shown here is derived from an EMBL/GenBank/DDBJ whole genome shotgun (WGS) entry which is preliminary data.</text>
</comment>
<evidence type="ECO:0000259" key="1">
    <source>
        <dbReference type="Pfam" id="PF01507"/>
    </source>
</evidence>
<dbReference type="InterPro" id="IPR050128">
    <property type="entry name" value="Sulfate_adenylyltrnsfr_sub2"/>
</dbReference>
<dbReference type="SUPFAM" id="SSF52402">
    <property type="entry name" value="Adenine nucleotide alpha hydrolases-like"/>
    <property type="match status" value="1"/>
</dbReference>
<organism evidence="2 3">
    <name type="scientific">Luteolibacter yonseiensis</name>
    <dbReference type="NCBI Taxonomy" id="1144680"/>
    <lineage>
        <taxon>Bacteria</taxon>
        <taxon>Pseudomonadati</taxon>
        <taxon>Verrucomicrobiota</taxon>
        <taxon>Verrucomicrobiia</taxon>
        <taxon>Verrucomicrobiales</taxon>
        <taxon>Verrucomicrobiaceae</taxon>
        <taxon>Luteolibacter</taxon>
    </lineage>
</organism>
<evidence type="ECO:0000313" key="2">
    <source>
        <dbReference type="EMBL" id="MBK1817508.1"/>
    </source>
</evidence>
<gene>
    <name evidence="2" type="ORF">JIN84_17945</name>
</gene>
<keyword evidence="3" id="KW-1185">Reference proteome</keyword>
<proteinExistence type="predicted"/>
<name>A0A934VBP8_9BACT</name>
<reference evidence="2" key="1">
    <citation type="submission" date="2021-01" db="EMBL/GenBank/DDBJ databases">
        <title>Modified the classification status of verrucomicrobia.</title>
        <authorList>
            <person name="Feng X."/>
        </authorList>
    </citation>
    <scope>NUCLEOTIDE SEQUENCE</scope>
    <source>
        <strain evidence="2">JCM 18052</strain>
    </source>
</reference>
<dbReference type="Gene3D" id="3.40.50.620">
    <property type="entry name" value="HUPs"/>
    <property type="match status" value="1"/>
</dbReference>
<dbReference type="PANTHER" id="PTHR43196:SF2">
    <property type="entry name" value="PHOSPHOADENOSINE PHOSPHOSULFATE REDUCTASE"/>
    <property type="match status" value="1"/>
</dbReference>
<dbReference type="Proteomes" id="UP000600139">
    <property type="component" value="Unassembled WGS sequence"/>
</dbReference>
<dbReference type="InterPro" id="IPR014729">
    <property type="entry name" value="Rossmann-like_a/b/a_fold"/>
</dbReference>
<dbReference type="InterPro" id="IPR002500">
    <property type="entry name" value="PAPS_reduct_dom"/>
</dbReference>
<dbReference type="EMBL" id="JAENIK010000012">
    <property type="protein sequence ID" value="MBK1817508.1"/>
    <property type="molecule type" value="Genomic_DNA"/>
</dbReference>
<protein>
    <submittedName>
        <fullName evidence="2">Phosphoadenosine phosphosulfate reductase family protein</fullName>
    </submittedName>
</protein>
<accession>A0A934VBP8</accession>
<dbReference type="Pfam" id="PF01507">
    <property type="entry name" value="PAPS_reduct"/>
    <property type="match status" value="1"/>
</dbReference>
<dbReference type="GO" id="GO:0003824">
    <property type="term" value="F:catalytic activity"/>
    <property type="evidence" value="ECO:0007669"/>
    <property type="project" value="InterPro"/>
</dbReference>
<dbReference type="PANTHER" id="PTHR43196">
    <property type="entry name" value="SULFATE ADENYLYLTRANSFERASE SUBUNIT 2"/>
    <property type="match status" value="1"/>
</dbReference>
<evidence type="ECO:0000313" key="3">
    <source>
        <dbReference type="Proteomes" id="UP000600139"/>
    </source>
</evidence>